<keyword evidence="1" id="KW-0732">Signal</keyword>
<evidence type="ECO:0000313" key="2">
    <source>
        <dbReference type="EMBL" id="QCK87026.1"/>
    </source>
</evidence>
<feature type="chain" id="PRO_5020219000" evidence="1">
    <location>
        <begin position="22"/>
        <end position="129"/>
    </location>
</feature>
<proteinExistence type="predicted"/>
<reference evidence="2 3" key="1">
    <citation type="submission" date="2019-04" db="EMBL/GenBank/DDBJ databases">
        <title>Phreatobacter aquaticus sp. nov.</title>
        <authorList>
            <person name="Choi A."/>
            <person name="Baek K."/>
        </authorList>
    </citation>
    <scope>NUCLEOTIDE SEQUENCE [LARGE SCALE GENOMIC DNA]</scope>
    <source>
        <strain evidence="2 3">NMCR1094</strain>
    </source>
</reference>
<protein>
    <submittedName>
        <fullName evidence="2">Uncharacterized protein</fullName>
    </submittedName>
</protein>
<gene>
    <name evidence="2" type="ORF">E8L99_15280</name>
</gene>
<dbReference type="RefSeq" id="WP_137100357.1">
    <property type="nucleotide sequence ID" value="NZ_CP039865.1"/>
</dbReference>
<name>A0A4D7QND7_9HYPH</name>
<dbReference type="OrthoDB" id="9811345at2"/>
<keyword evidence="3" id="KW-1185">Reference proteome</keyword>
<dbReference type="Proteomes" id="UP000298588">
    <property type="component" value="Chromosome"/>
</dbReference>
<dbReference type="KEGG" id="paqt:E8L99_15280"/>
<dbReference type="EMBL" id="CP039865">
    <property type="protein sequence ID" value="QCK87026.1"/>
    <property type="molecule type" value="Genomic_DNA"/>
</dbReference>
<dbReference type="AlphaFoldDB" id="A0A4D7QND7"/>
<evidence type="ECO:0000256" key="1">
    <source>
        <dbReference type="SAM" id="SignalP"/>
    </source>
</evidence>
<feature type="signal peptide" evidence="1">
    <location>
        <begin position="1"/>
        <end position="21"/>
    </location>
</feature>
<sequence>MRFRRSLAAVVLAFLPAAAEAQEAVRLKSAEARWQSGVVHVVVQTDVPDPCIRLGRARPVGVVRNTLSIDVPVLRDTTPACRSRAAGPQSSDYNFPSIARAANTVALRLVRDGAEIARDTVPIRPAALR</sequence>
<evidence type="ECO:0000313" key="3">
    <source>
        <dbReference type="Proteomes" id="UP000298588"/>
    </source>
</evidence>
<organism evidence="2 3">
    <name type="scientific">Phreatobacter aquaticus</name>
    <dbReference type="NCBI Taxonomy" id="2570229"/>
    <lineage>
        <taxon>Bacteria</taxon>
        <taxon>Pseudomonadati</taxon>
        <taxon>Pseudomonadota</taxon>
        <taxon>Alphaproteobacteria</taxon>
        <taxon>Hyphomicrobiales</taxon>
        <taxon>Phreatobacteraceae</taxon>
        <taxon>Phreatobacter</taxon>
    </lineage>
</organism>
<accession>A0A4D7QND7</accession>